<dbReference type="AlphaFoldDB" id="A0A8S9ZST7"/>
<organism evidence="20 21">
    <name type="scientific">Meloidogyne graminicola</name>
    <dbReference type="NCBI Taxonomy" id="189291"/>
    <lineage>
        <taxon>Eukaryota</taxon>
        <taxon>Metazoa</taxon>
        <taxon>Ecdysozoa</taxon>
        <taxon>Nematoda</taxon>
        <taxon>Chromadorea</taxon>
        <taxon>Rhabditida</taxon>
        <taxon>Tylenchina</taxon>
        <taxon>Tylenchomorpha</taxon>
        <taxon>Tylenchoidea</taxon>
        <taxon>Meloidogynidae</taxon>
        <taxon>Meloidogyninae</taxon>
        <taxon>Meloidogyne</taxon>
    </lineage>
</organism>
<dbReference type="PROSITE" id="PS00902">
    <property type="entry name" value="GLUTAMATE_5_KINASE"/>
    <property type="match status" value="1"/>
</dbReference>
<dbReference type="HAMAP" id="MF_00456">
    <property type="entry name" value="ProB"/>
    <property type="match status" value="1"/>
</dbReference>
<evidence type="ECO:0000256" key="1">
    <source>
        <dbReference type="ARBA" id="ARBA00004985"/>
    </source>
</evidence>
<dbReference type="NCBIfam" id="TIGR01092">
    <property type="entry name" value="P5CS"/>
    <property type="match status" value="1"/>
</dbReference>
<evidence type="ECO:0000313" key="20">
    <source>
        <dbReference type="EMBL" id="KAF7636097.1"/>
    </source>
</evidence>
<dbReference type="NCBIfam" id="NF001221">
    <property type="entry name" value="PRK00197.1"/>
    <property type="match status" value="1"/>
</dbReference>
<keyword evidence="11 17" id="KW-0067">ATP-binding</keyword>
<dbReference type="GO" id="GO:0005524">
    <property type="term" value="F:ATP binding"/>
    <property type="evidence" value="ECO:0007669"/>
    <property type="project" value="UniProtKB-UniRule"/>
</dbReference>
<protein>
    <recommendedName>
        <fullName evidence="17">Delta-1-pyrroline-5-carboxylate synthase</fullName>
    </recommendedName>
    <domain>
        <recommendedName>
            <fullName evidence="17">Glutamate 5-kinase</fullName>
            <shortName evidence="17">GK</shortName>
            <ecNumber evidence="17">2.7.2.11</ecNumber>
        </recommendedName>
        <alternativeName>
            <fullName evidence="17">Gamma-glutamyl kinase</fullName>
        </alternativeName>
    </domain>
    <domain>
        <recommendedName>
            <fullName evidence="17">Gamma-glutamyl phosphate reductase</fullName>
            <shortName evidence="17">GPR</shortName>
            <ecNumber evidence="17">1.2.1.41</ecNumber>
        </recommendedName>
        <alternativeName>
            <fullName evidence="17">Glutamate-5-semialdehyde dehydrogenase</fullName>
        </alternativeName>
        <alternativeName>
            <fullName evidence="17">Glutamyl-gamma-semialdehyde dehydrogenase</fullName>
        </alternativeName>
    </domain>
</protein>
<sequence>MGKENRKGREDLWSKIRLKMLTSKLRQIILSLPLRHSTASVHSLLLTNRSYGCMVHADTVPIVVTDGNATELLSTATPGVGLTNGPDGTVESPVSQSVVARSTNKSSFNRREELKNAQRIVVKMGSAVITRDDECGLALGRLASIVEQVSELQQSGRQMLIVSSGAVAFGRQKLRQELVMSMSMRQTLRGPAGMHTDKRACAASGMPGLMSLYEQLFQQYGITVAQVLLTKPDIADPQRRRNLQATIESLLRLNIIPIVNANDAVAPDPKLNMHISDNDSLASRLAGEISADLLIILSNVNGVYSGPPEQEGSRLLNFYCPKESSSVTFGANSKFGTGGMEAKVQACVKALEYGVATVITNGLLNNAITSVVYGKKVGTMFCSDSLQEGTPVEQIAAKDRAKMVRHMADLLLAREADIIEANRADLHNATVEELEPALLERLKITKGKLMDLHVGLNQIADSARFLIGRVLRRTKLAEQLYLEQTTVPIGSLLVIFESRPDCLPQVAGLSMASGNSLLLKGGREAEETNKLLHSLVQEALGTHSYELRDAVTLVRSREDVAELLQLRELIDLVIPRGSTELVRKMQEMSKGIPVLGHAEGICHVFVDKNCDEKMALDIVRDSKCDYPAACNAVETILVHRDHINTPFFDSLCGMLKSEGVKLHAGPKLQSLLKFGPPAAESLKFEYGRLECTLEVVDNVEEAVSHIIRYGSGHTDSIVTNDDKAAGYFLTQVDSACVFHNASTRFADGYRFGLGAEVGISTGRIHARGPVGVEGLLTTKWILRGNGQCVQQFKEDGPLHFVHEPMEIADTKIPIFGEKQQPPIFKGFPKKNEKIEEESSEPTALFG</sequence>
<dbReference type="Gene3D" id="3.40.309.10">
    <property type="entry name" value="Aldehyde Dehydrogenase, Chain A, domain 2"/>
    <property type="match status" value="1"/>
</dbReference>
<dbReference type="PANTHER" id="PTHR11063:SF8">
    <property type="entry name" value="DELTA-1-PYRROLINE-5-CARBOXYLATE SYNTHASE"/>
    <property type="match status" value="1"/>
</dbReference>
<dbReference type="InterPro" id="IPR036393">
    <property type="entry name" value="AceGlu_kinase-like_sf"/>
</dbReference>
<dbReference type="GO" id="GO:0004350">
    <property type="term" value="F:glutamate-5-semialdehyde dehydrogenase activity"/>
    <property type="evidence" value="ECO:0007669"/>
    <property type="project" value="UniProtKB-UniRule"/>
</dbReference>
<dbReference type="EC" id="2.7.2.11" evidence="17"/>
<dbReference type="InterPro" id="IPR041744">
    <property type="entry name" value="G5K_ProBA"/>
</dbReference>
<evidence type="ECO:0000256" key="16">
    <source>
        <dbReference type="ARBA" id="ARBA00049141"/>
    </source>
</evidence>
<dbReference type="FunFam" id="3.40.1160.10:FF:000006">
    <property type="entry name" value="Glutamate 5-kinase"/>
    <property type="match status" value="1"/>
</dbReference>
<dbReference type="InterPro" id="IPR001048">
    <property type="entry name" value="Asp/Glu/Uridylate_kinase"/>
</dbReference>
<keyword evidence="14" id="KW-0511">Multifunctional enzyme</keyword>
<keyword evidence="10 17" id="KW-0418">Kinase</keyword>
<dbReference type="PRINTS" id="PR00474">
    <property type="entry name" value="GLU5KINASE"/>
</dbReference>
<dbReference type="CDD" id="cd07079">
    <property type="entry name" value="ALDH_F18-19_ProA-GPR"/>
    <property type="match status" value="1"/>
</dbReference>
<dbReference type="HAMAP" id="MF_00412">
    <property type="entry name" value="ProA"/>
    <property type="match status" value="1"/>
</dbReference>
<dbReference type="GO" id="GO:0004349">
    <property type="term" value="F:glutamate 5-kinase activity"/>
    <property type="evidence" value="ECO:0007669"/>
    <property type="project" value="UniProtKB-UniRule"/>
</dbReference>
<evidence type="ECO:0000256" key="17">
    <source>
        <dbReference type="PIRNR" id="PIRNR036429"/>
    </source>
</evidence>
<comment type="similarity">
    <text evidence="3 17">In the C-terminal section; belongs to the gamma-glutamyl phosphate reductase family.</text>
</comment>
<evidence type="ECO:0000313" key="21">
    <source>
        <dbReference type="Proteomes" id="UP000605970"/>
    </source>
</evidence>
<feature type="domain" description="Aspartate/glutamate/uridylate kinase" evidence="19">
    <location>
        <begin position="118"/>
        <end position="361"/>
    </location>
</feature>
<evidence type="ECO:0000256" key="11">
    <source>
        <dbReference type="ARBA" id="ARBA00022840"/>
    </source>
</evidence>
<dbReference type="GO" id="GO:0055129">
    <property type="term" value="P:L-proline biosynthetic process"/>
    <property type="evidence" value="ECO:0007669"/>
    <property type="project" value="UniProtKB-UniRule"/>
</dbReference>
<evidence type="ECO:0000256" key="14">
    <source>
        <dbReference type="ARBA" id="ARBA00023268"/>
    </source>
</evidence>
<dbReference type="Pfam" id="PF00696">
    <property type="entry name" value="AA_kinase"/>
    <property type="match status" value="1"/>
</dbReference>
<keyword evidence="5" id="KW-0963">Cytoplasm</keyword>
<proteinExistence type="inferred from homology"/>
<dbReference type="Gene3D" id="3.40.605.10">
    <property type="entry name" value="Aldehyde Dehydrogenase, Chain A, domain 1"/>
    <property type="match status" value="1"/>
</dbReference>
<evidence type="ECO:0000256" key="9">
    <source>
        <dbReference type="ARBA" id="ARBA00022741"/>
    </source>
</evidence>
<dbReference type="InterPro" id="IPR005715">
    <property type="entry name" value="Glu_5kinase/COase_Synthase"/>
</dbReference>
<dbReference type="PROSITE" id="PS01223">
    <property type="entry name" value="PROA"/>
    <property type="match status" value="1"/>
</dbReference>
<dbReference type="PIRSF" id="PIRSF036429">
    <property type="entry name" value="P5C_syn"/>
    <property type="match status" value="1"/>
</dbReference>
<comment type="catalytic activity">
    <reaction evidence="15 17">
        <text>L-glutamate 5-semialdehyde + phosphate + NADP(+) = L-glutamyl 5-phosphate + NADPH + H(+)</text>
        <dbReference type="Rhea" id="RHEA:19541"/>
        <dbReference type="ChEBI" id="CHEBI:15378"/>
        <dbReference type="ChEBI" id="CHEBI:43474"/>
        <dbReference type="ChEBI" id="CHEBI:57783"/>
        <dbReference type="ChEBI" id="CHEBI:58066"/>
        <dbReference type="ChEBI" id="CHEBI:58274"/>
        <dbReference type="ChEBI" id="CHEBI:58349"/>
        <dbReference type="EC" id="1.2.1.41"/>
    </reaction>
</comment>
<dbReference type="CDD" id="cd04256">
    <property type="entry name" value="AAK_P5CS_ProBA"/>
    <property type="match status" value="1"/>
</dbReference>
<keyword evidence="12 17" id="KW-0521">NADP</keyword>
<gene>
    <name evidence="20" type="ORF">Mgra_00004541</name>
</gene>
<evidence type="ECO:0000256" key="7">
    <source>
        <dbReference type="ARBA" id="ARBA00022650"/>
    </source>
</evidence>
<comment type="pathway">
    <text evidence="1 17">Amino-acid biosynthesis; L-proline biosynthesis; L-glutamate 5-semialdehyde from L-glutamate: step 2/2.</text>
</comment>
<evidence type="ECO:0000256" key="15">
    <source>
        <dbReference type="ARBA" id="ARBA00049024"/>
    </source>
</evidence>
<dbReference type="Gene3D" id="3.40.1160.10">
    <property type="entry name" value="Acetylglutamate kinase-like"/>
    <property type="match status" value="1"/>
</dbReference>
<dbReference type="InterPro" id="IPR019797">
    <property type="entry name" value="Glutamate_5-kinase_CS"/>
</dbReference>
<comment type="caution">
    <text evidence="20">The sequence shown here is derived from an EMBL/GenBank/DDBJ whole genome shotgun (WGS) entry which is preliminary data.</text>
</comment>
<evidence type="ECO:0000256" key="18">
    <source>
        <dbReference type="SAM" id="MobiDB-lite"/>
    </source>
</evidence>
<dbReference type="FunFam" id="3.40.309.10:FF:000015">
    <property type="entry name" value="Delta-1-pyrroline-5-carboxylate synthase"/>
    <property type="match status" value="1"/>
</dbReference>
<keyword evidence="8 17" id="KW-0808">Transferase</keyword>
<dbReference type="InterPro" id="IPR016162">
    <property type="entry name" value="Ald_DH_N"/>
</dbReference>
<dbReference type="SUPFAM" id="SSF53720">
    <property type="entry name" value="ALDH-like"/>
    <property type="match status" value="1"/>
</dbReference>
<dbReference type="EC" id="1.2.1.41" evidence="17"/>
<keyword evidence="7 17" id="KW-0641">Proline biosynthesis</keyword>
<dbReference type="GO" id="GO:0005739">
    <property type="term" value="C:mitochondrion"/>
    <property type="evidence" value="ECO:0007669"/>
    <property type="project" value="UniProtKB-UniRule"/>
</dbReference>
<dbReference type="NCBIfam" id="TIGR00407">
    <property type="entry name" value="proA"/>
    <property type="match status" value="1"/>
</dbReference>
<evidence type="ECO:0000256" key="12">
    <source>
        <dbReference type="ARBA" id="ARBA00022857"/>
    </source>
</evidence>
<dbReference type="InterPro" id="IPR020593">
    <property type="entry name" value="G-glutamylP_reductase_CS"/>
</dbReference>
<dbReference type="InterPro" id="IPR016161">
    <property type="entry name" value="Ald_DH/histidinol_DH"/>
</dbReference>
<evidence type="ECO:0000256" key="10">
    <source>
        <dbReference type="ARBA" id="ARBA00022777"/>
    </source>
</evidence>
<evidence type="ECO:0000259" key="19">
    <source>
        <dbReference type="Pfam" id="PF00696"/>
    </source>
</evidence>
<evidence type="ECO:0000256" key="13">
    <source>
        <dbReference type="ARBA" id="ARBA00023002"/>
    </source>
</evidence>
<feature type="region of interest" description="Disordered" evidence="18">
    <location>
        <begin position="819"/>
        <end position="846"/>
    </location>
</feature>
<reference evidence="20" key="1">
    <citation type="journal article" date="2020" name="Ecol. Evol.">
        <title>Genome structure and content of the rice root-knot nematode (Meloidogyne graminicola).</title>
        <authorList>
            <person name="Phan N.T."/>
            <person name="Danchin E.G.J."/>
            <person name="Klopp C."/>
            <person name="Perfus-Barbeoch L."/>
            <person name="Kozlowski D.K."/>
            <person name="Koutsovoulos G.D."/>
            <person name="Lopez-Roques C."/>
            <person name="Bouchez O."/>
            <person name="Zahm M."/>
            <person name="Besnard G."/>
            <person name="Bellafiore S."/>
        </authorList>
    </citation>
    <scope>NUCLEOTIDE SEQUENCE</scope>
    <source>
        <strain evidence="20">VN-18</strain>
    </source>
</reference>
<evidence type="ECO:0000256" key="4">
    <source>
        <dbReference type="ARBA" id="ARBA00009302"/>
    </source>
</evidence>
<dbReference type="EMBL" id="JABEBT010000034">
    <property type="protein sequence ID" value="KAF7636097.1"/>
    <property type="molecule type" value="Genomic_DNA"/>
</dbReference>
<evidence type="ECO:0000256" key="2">
    <source>
        <dbReference type="ARBA" id="ARBA00005185"/>
    </source>
</evidence>
<comment type="catalytic activity">
    <reaction evidence="16 17">
        <text>L-glutamate + ATP = L-glutamyl 5-phosphate + ADP</text>
        <dbReference type="Rhea" id="RHEA:14877"/>
        <dbReference type="ChEBI" id="CHEBI:29985"/>
        <dbReference type="ChEBI" id="CHEBI:30616"/>
        <dbReference type="ChEBI" id="CHEBI:58274"/>
        <dbReference type="ChEBI" id="CHEBI:456216"/>
        <dbReference type="EC" id="2.7.2.11"/>
    </reaction>
</comment>
<dbReference type="InterPro" id="IPR016163">
    <property type="entry name" value="Ald_DH_C"/>
</dbReference>
<accession>A0A8S9ZST7</accession>
<comment type="similarity">
    <text evidence="4 17">In the N-terminal section; belongs to the glutamate 5-kinase family.</text>
</comment>
<dbReference type="SUPFAM" id="SSF53633">
    <property type="entry name" value="Carbamate kinase-like"/>
    <property type="match status" value="1"/>
</dbReference>
<dbReference type="Proteomes" id="UP000605970">
    <property type="component" value="Unassembled WGS sequence"/>
</dbReference>
<keyword evidence="6 17" id="KW-0028">Amino-acid biosynthesis</keyword>
<evidence type="ECO:0000256" key="8">
    <source>
        <dbReference type="ARBA" id="ARBA00022679"/>
    </source>
</evidence>
<dbReference type="OrthoDB" id="1934954at2759"/>
<keyword evidence="9 17" id="KW-0547">Nucleotide-binding</keyword>
<name>A0A8S9ZST7_9BILA</name>
<dbReference type="InterPro" id="IPR005766">
    <property type="entry name" value="P5_carboxy_syn"/>
</dbReference>
<keyword evidence="13 17" id="KW-0560">Oxidoreductase</keyword>
<dbReference type="InterPro" id="IPR000965">
    <property type="entry name" value="GPR_dom"/>
</dbReference>
<keyword evidence="21" id="KW-1185">Reference proteome</keyword>
<dbReference type="NCBIfam" id="TIGR01027">
    <property type="entry name" value="proB"/>
    <property type="match status" value="1"/>
</dbReference>
<dbReference type="PANTHER" id="PTHR11063">
    <property type="entry name" value="GLUTAMATE SEMIALDEHYDE DEHYDROGENASE"/>
    <property type="match status" value="1"/>
</dbReference>
<evidence type="ECO:0000256" key="3">
    <source>
        <dbReference type="ARBA" id="ARBA00006300"/>
    </source>
</evidence>
<dbReference type="InterPro" id="IPR001057">
    <property type="entry name" value="Glu/AcGlu_kinase"/>
</dbReference>
<evidence type="ECO:0000256" key="6">
    <source>
        <dbReference type="ARBA" id="ARBA00022605"/>
    </source>
</evidence>
<comment type="pathway">
    <text evidence="2 17">Amino-acid biosynthesis; L-proline biosynthesis; L-glutamate 5-semialdehyde from L-glutamate: step 1/2.</text>
</comment>
<evidence type="ECO:0000256" key="5">
    <source>
        <dbReference type="ARBA" id="ARBA00022490"/>
    </source>
</evidence>